<dbReference type="PRINTS" id="PR00315">
    <property type="entry name" value="ELONGATNFCT"/>
</dbReference>
<dbReference type="InterPro" id="IPR035647">
    <property type="entry name" value="EFG_III/V"/>
</dbReference>
<evidence type="ECO:0000313" key="8">
    <source>
        <dbReference type="EMBL" id="TKI97031.1"/>
    </source>
</evidence>
<dbReference type="Pfam" id="PF03144">
    <property type="entry name" value="GTP_EFTU_D2"/>
    <property type="match status" value="1"/>
</dbReference>
<keyword evidence="6" id="KW-0472">Membrane</keyword>
<comment type="similarity">
    <text evidence="1">Belongs to the TRAFAC class translation factor GTPase superfamily. Classic translation factor GTPase family. LepA subfamily.</text>
</comment>
<dbReference type="FunFam" id="3.30.70.870:FF:000004">
    <property type="entry name" value="Translation factor GUF1, mitochondrial"/>
    <property type="match status" value="1"/>
</dbReference>
<dbReference type="FunFam" id="3.30.70.240:FF:000007">
    <property type="entry name" value="Translation factor GUF1, mitochondrial"/>
    <property type="match status" value="1"/>
</dbReference>
<evidence type="ECO:0000256" key="3">
    <source>
        <dbReference type="ARBA" id="ARBA00022801"/>
    </source>
</evidence>
<dbReference type="InterPro" id="IPR027417">
    <property type="entry name" value="P-loop_NTPase"/>
</dbReference>
<dbReference type="InterPro" id="IPR006297">
    <property type="entry name" value="EF-4"/>
</dbReference>
<dbReference type="HAMAP" id="MF_00071">
    <property type="entry name" value="LepA"/>
    <property type="match status" value="1"/>
</dbReference>
<dbReference type="CDD" id="cd03709">
    <property type="entry name" value="lepA_C"/>
    <property type="match status" value="1"/>
</dbReference>
<gene>
    <name evidence="8" type="primary">lepA</name>
    <name evidence="8" type="ORF">FC699_08745</name>
</gene>
<comment type="caution">
    <text evidence="8">The sequence shown here is derived from an EMBL/GenBank/DDBJ whole genome shotgun (WGS) entry which is preliminary data.</text>
</comment>
<dbReference type="SMART" id="SM00838">
    <property type="entry name" value="EFG_C"/>
    <property type="match status" value="1"/>
</dbReference>
<dbReference type="FunFam" id="3.40.50.300:FF:000078">
    <property type="entry name" value="Elongation factor 4"/>
    <property type="match status" value="1"/>
</dbReference>
<dbReference type="GO" id="GO:0003746">
    <property type="term" value="F:translation elongation factor activity"/>
    <property type="evidence" value="ECO:0007669"/>
    <property type="project" value="UniProtKB-KW"/>
</dbReference>
<dbReference type="PANTHER" id="PTHR43512:SF4">
    <property type="entry name" value="TRANSLATION FACTOR GUF1 HOMOLOG, CHLOROPLASTIC"/>
    <property type="match status" value="1"/>
</dbReference>
<dbReference type="Pfam" id="PF00679">
    <property type="entry name" value="EFG_C"/>
    <property type="match status" value="1"/>
</dbReference>
<feature type="non-terminal residue" evidence="8">
    <location>
        <position position="502"/>
    </location>
</feature>
<dbReference type="PROSITE" id="PS51722">
    <property type="entry name" value="G_TR_2"/>
    <property type="match status" value="1"/>
</dbReference>
<dbReference type="Gene3D" id="3.40.50.300">
    <property type="entry name" value="P-loop containing nucleotide triphosphate hydrolases"/>
    <property type="match status" value="1"/>
</dbReference>
<dbReference type="InterPro" id="IPR000640">
    <property type="entry name" value="EFG_V-like"/>
</dbReference>
<protein>
    <submittedName>
        <fullName evidence="8">Elongation factor 4</fullName>
    </submittedName>
</protein>
<keyword evidence="3" id="KW-0378">Hydrolase</keyword>
<dbReference type="Pfam" id="PF00009">
    <property type="entry name" value="GTP_EFTU"/>
    <property type="match status" value="1"/>
</dbReference>
<evidence type="ECO:0000259" key="7">
    <source>
        <dbReference type="PROSITE" id="PS51722"/>
    </source>
</evidence>
<dbReference type="NCBIfam" id="TIGR01393">
    <property type="entry name" value="lepA"/>
    <property type="match status" value="1"/>
</dbReference>
<dbReference type="Gene3D" id="2.40.30.10">
    <property type="entry name" value="Translation factors"/>
    <property type="match status" value="1"/>
</dbReference>
<dbReference type="SUPFAM" id="SSF54980">
    <property type="entry name" value="EF-G C-terminal domain-like"/>
    <property type="match status" value="2"/>
</dbReference>
<dbReference type="GO" id="GO:0005525">
    <property type="term" value="F:GTP binding"/>
    <property type="evidence" value="ECO:0007669"/>
    <property type="project" value="UniProtKB-KW"/>
</dbReference>
<dbReference type="InterPro" id="IPR031157">
    <property type="entry name" value="G_TR_CS"/>
</dbReference>
<dbReference type="Gene3D" id="3.30.70.240">
    <property type="match status" value="1"/>
</dbReference>
<dbReference type="GO" id="GO:0045727">
    <property type="term" value="P:positive regulation of translation"/>
    <property type="evidence" value="ECO:0007669"/>
    <property type="project" value="TreeGrafter"/>
</dbReference>
<dbReference type="PANTHER" id="PTHR43512">
    <property type="entry name" value="TRANSLATION FACTOR GUF1-RELATED"/>
    <property type="match status" value="1"/>
</dbReference>
<reference evidence="8 9" key="1">
    <citation type="journal article" date="2019" name="Environ. Microbiol.">
        <title>An active ?-lactamase is a part of an orchestrated cell wall stress resistance network of Bacillus subtilis and related rhizosphere species.</title>
        <authorList>
            <person name="Bucher T."/>
            <person name="Keren-Paz A."/>
            <person name="Hausser J."/>
            <person name="Olender T."/>
            <person name="Cytryn E."/>
            <person name="Kolodkin-Gal I."/>
        </authorList>
    </citation>
    <scope>NUCLEOTIDE SEQUENCE [LARGE SCALE GENOMIC DNA]</scope>
    <source>
        <strain evidence="8 9">I5</strain>
    </source>
</reference>
<keyword evidence="8" id="KW-0251">Elongation factor</keyword>
<dbReference type="GO" id="GO:0043022">
    <property type="term" value="F:ribosome binding"/>
    <property type="evidence" value="ECO:0007669"/>
    <property type="project" value="TreeGrafter"/>
</dbReference>
<dbReference type="FunFam" id="2.40.30.10:FF:000015">
    <property type="entry name" value="Translation factor GUF1, mitochondrial"/>
    <property type="match status" value="1"/>
</dbReference>
<evidence type="ECO:0000256" key="6">
    <source>
        <dbReference type="ARBA" id="ARBA00023136"/>
    </source>
</evidence>
<proteinExistence type="inferred from homology"/>
<dbReference type="InterPro" id="IPR000795">
    <property type="entry name" value="T_Tr_GTP-bd_dom"/>
</dbReference>
<evidence type="ECO:0000256" key="5">
    <source>
        <dbReference type="ARBA" id="ARBA00023134"/>
    </source>
</evidence>
<keyword evidence="2" id="KW-0547">Nucleotide-binding</keyword>
<dbReference type="CDD" id="cd03699">
    <property type="entry name" value="EF4_II"/>
    <property type="match status" value="1"/>
</dbReference>
<dbReference type="GO" id="GO:0003924">
    <property type="term" value="F:GTPase activity"/>
    <property type="evidence" value="ECO:0007669"/>
    <property type="project" value="InterPro"/>
</dbReference>
<name>A0A4U3B8M0_9BACI</name>
<organism evidence="8 9">
    <name type="scientific">Bacillus wiedmannii</name>
    <dbReference type="NCBI Taxonomy" id="1890302"/>
    <lineage>
        <taxon>Bacteria</taxon>
        <taxon>Bacillati</taxon>
        <taxon>Bacillota</taxon>
        <taxon>Bacilli</taxon>
        <taxon>Bacillales</taxon>
        <taxon>Bacillaceae</taxon>
        <taxon>Bacillus</taxon>
        <taxon>Bacillus cereus group</taxon>
    </lineage>
</organism>
<dbReference type="InterPro" id="IPR005225">
    <property type="entry name" value="Small_GTP-bd"/>
</dbReference>
<dbReference type="EMBL" id="SZON01000270">
    <property type="protein sequence ID" value="TKI97031.1"/>
    <property type="molecule type" value="Genomic_DNA"/>
</dbReference>
<dbReference type="SUPFAM" id="SSF52540">
    <property type="entry name" value="P-loop containing nucleoside triphosphate hydrolases"/>
    <property type="match status" value="1"/>
</dbReference>
<evidence type="ECO:0000256" key="2">
    <source>
        <dbReference type="ARBA" id="ARBA00022741"/>
    </source>
</evidence>
<keyword evidence="4" id="KW-0648">Protein biosynthesis</keyword>
<sequence length="502" mass="56025">MNKEERAKRQSKIRNFSIIAHIDHGKSTLADRILEKTNALTQREMKAQLLDSMDLERERGITIKLNAVQLTYKAKDGEEYILHLIDTPGHVDFTYEVSRSLAACEGAILVVDAAQGIEAQTLANVYLALDNNLEILPVINKIDLPSADPERVRQEVEDVIGLDASEAVLASAKAGIGIEDILEQIVEKVPAPTGDSEEPLQCMIFDSLYDPYRGVIAYIRVVNGTVKVGDKVRMMATGKEFEVTEVGVFTPKTTQRDELTVGDVGFLAASIKNVGDTRVGDTITHAKRPAAEALAGYRKLNPMVFCGLYPIDSARYNDLRDALEKLELNDSALEFEPETSQALGFGFRCGFLGLLHMEIIQERIEREFKIDLITTAPSVIYKVYLTNGEDVIVDNPSNMPDPQSIDRVEEPFVKASIMVPNDYVGAVMEICQGKRGTFIDMQYLDETRVTLTYEIPLSEIVYDFFDQLKSNTKGYASFDYELIGYKPSKLVKMDILLNNEQV</sequence>
<dbReference type="Gene3D" id="3.30.70.870">
    <property type="entry name" value="Elongation Factor G (Translational Gtpase), domain 3"/>
    <property type="match status" value="1"/>
</dbReference>
<dbReference type="Proteomes" id="UP000305222">
    <property type="component" value="Unassembled WGS sequence"/>
</dbReference>
<feature type="domain" description="Tr-type G" evidence="7">
    <location>
        <begin position="11"/>
        <end position="193"/>
    </location>
</feature>
<accession>A0A4U3B8M0</accession>
<evidence type="ECO:0000313" key="9">
    <source>
        <dbReference type="Proteomes" id="UP000305222"/>
    </source>
</evidence>
<dbReference type="InterPro" id="IPR035654">
    <property type="entry name" value="LepA_IV"/>
</dbReference>
<dbReference type="InterPro" id="IPR004161">
    <property type="entry name" value="EFTu-like_2"/>
</dbReference>
<dbReference type="CDD" id="cd01890">
    <property type="entry name" value="LepA"/>
    <property type="match status" value="1"/>
</dbReference>
<evidence type="ECO:0000256" key="4">
    <source>
        <dbReference type="ARBA" id="ARBA00022917"/>
    </source>
</evidence>
<evidence type="ECO:0000256" key="1">
    <source>
        <dbReference type="ARBA" id="ARBA00005454"/>
    </source>
</evidence>
<dbReference type="NCBIfam" id="TIGR00231">
    <property type="entry name" value="small_GTP"/>
    <property type="match status" value="1"/>
</dbReference>
<dbReference type="CDD" id="cd16260">
    <property type="entry name" value="EF4_III"/>
    <property type="match status" value="1"/>
</dbReference>
<keyword evidence="5" id="KW-0342">GTP-binding</keyword>
<dbReference type="AlphaFoldDB" id="A0A4U3B8M0"/>
<dbReference type="PROSITE" id="PS00301">
    <property type="entry name" value="G_TR_1"/>
    <property type="match status" value="1"/>
</dbReference>